<evidence type="ECO:0000256" key="9">
    <source>
        <dbReference type="ARBA" id="ARBA00022824"/>
    </source>
</evidence>
<keyword evidence="17 18" id="KW-0275">Fatty acid biosynthesis</keyword>
<evidence type="ECO:0000256" key="8">
    <source>
        <dbReference type="ARBA" id="ARBA00022723"/>
    </source>
</evidence>
<keyword evidence="5 18" id="KW-0444">Lipid biosynthesis</keyword>
<keyword evidence="6 20" id="KW-0349">Heme</keyword>
<dbReference type="GO" id="GO:0005789">
    <property type="term" value="C:endoplasmic reticulum membrane"/>
    <property type="evidence" value="ECO:0007669"/>
    <property type="project" value="UniProtKB-SubCell"/>
</dbReference>
<feature type="binding site" evidence="19">
    <location>
        <position position="263"/>
    </location>
    <ligand>
        <name>Zn(2+)</name>
        <dbReference type="ChEBI" id="CHEBI:29105"/>
        <label>1</label>
    </ligand>
</feature>
<dbReference type="OrthoDB" id="2204368at2759"/>
<dbReference type="Gene3D" id="3.10.120.10">
    <property type="entry name" value="Cytochrome b5-like heme/steroid binding domain"/>
    <property type="match status" value="1"/>
</dbReference>
<dbReference type="Pfam" id="PF00173">
    <property type="entry name" value="Cyt-b5"/>
    <property type="match status" value="1"/>
</dbReference>
<evidence type="ECO:0000256" key="3">
    <source>
        <dbReference type="ARBA" id="ARBA00005189"/>
    </source>
</evidence>
<accession>A0A9P7BVY6</accession>
<feature type="binding site" evidence="19">
    <location>
        <position position="264"/>
    </location>
    <ligand>
        <name>Zn(2+)</name>
        <dbReference type="ChEBI" id="CHEBI:29105"/>
        <label>1</label>
    </ligand>
</feature>
<keyword evidence="10 18" id="KW-0276">Fatty acid metabolism</keyword>
<evidence type="ECO:0000256" key="20">
    <source>
        <dbReference type="PIRSR" id="PIRSR005149-50"/>
    </source>
</evidence>
<feature type="transmembrane region" description="Helical" evidence="21">
    <location>
        <begin position="216"/>
        <end position="235"/>
    </location>
</feature>
<evidence type="ECO:0000256" key="14">
    <source>
        <dbReference type="ARBA" id="ARBA00023004"/>
    </source>
</evidence>
<evidence type="ECO:0000256" key="19">
    <source>
        <dbReference type="PIRSR" id="PIRSR005149-1"/>
    </source>
</evidence>
<protein>
    <recommendedName>
        <fullName evidence="18">Ceramide very long chain fatty acid hydroxylase</fullName>
        <ecNumber evidence="18">1.-.-.-</ecNumber>
    </recommendedName>
</protein>
<dbReference type="FunFam" id="3.10.120.10:FF:000002">
    <property type="entry name" value="Cytochrome b5 type B"/>
    <property type="match status" value="1"/>
</dbReference>
<feature type="transmembrane region" description="Helical" evidence="21">
    <location>
        <begin position="294"/>
        <end position="314"/>
    </location>
</feature>
<comment type="cofactor">
    <cofactor evidence="20">
        <name>Fe cation</name>
        <dbReference type="ChEBI" id="CHEBI:24875"/>
    </cofactor>
</comment>
<evidence type="ECO:0000256" key="7">
    <source>
        <dbReference type="ARBA" id="ARBA00022692"/>
    </source>
</evidence>
<keyword evidence="9 18" id="KW-0256">Endoplasmic reticulum</keyword>
<dbReference type="GO" id="GO:0005506">
    <property type="term" value="F:iron ion binding"/>
    <property type="evidence" value="ECO:0007669"/>
    <property type="project" value="UniProtKB-UniRule"/>
</dbReference>
<keyword evidence="15 18" id="KW-0443">Lipid metabolism</keyword>
<dbReference type="Proteomes" id="UP000716291">
    <property type="component" value="Unassembled WGS sequence"/>
</dbReference>
<feature type="binding site" evidence="19">
    <location>
        <position position="318"/>
    </location>
    <ligand>
        <name>Zn(2+)</name>
        <dbReference type="ChEBI" id="CHEBI:29105"/>
        <label>1</label>
    </ligand>
</feature>
<comment type="function">
    <text evidence="18">Ceramide hydroxylase involved in the hydroxylation of sphingolipid-associated very long chain fatty acids. Postulated to hydroxylate the very long chain fatty acid of dihydroceramides and phytoceramides at C-2.</text>
</comment>
<dbReference type="PANTHER" id="PTHR12863:SF1">
    <property type="entry name" value="FATTY ACID 2-HYDROXYLASE"/>
    <property type="match status" value="1"/>
</dbReference>
<evidence type="ECO:0000256" key="11">
    <source>
        <dbReference type="ARBA" id="ARBA00022833"/>
    </source>
</evidence>
<keyword evidence="7 21" id="KW-0812">Transmembrane</keyword>
<proteinExistence type="inferred from homology"/>
<keyword evidence="14 18" id="KW-0408">Iron</keyword>
<evidence type="ECO:0000256" key="1">
    <source>
        <dbReference type="ARBA" id="ARBA00004477"/>
    </source>
</evidence>
<dbReference type="SUPFAM" id="SSF55856">
    <property type="entry name" value="Cytochrome b5-like heme/steroid binding domain"/>
    <property type="match status" value="1"/>
</dbReference>
<feature type="binding site" description="axial binding residue" evidence="20">
    <location>
        <position position="66"/>
    </location>
    <ligand>
        <name>heme</name>
        <dbReference type="ChEBI" id="CHEBI:30413"/>
    </ligand>
    <ligandPart>
        <name>Fe</name>
        <dbReference type="ChEBI" id="CHEBI:18248"/>
    </ligandPart>
</feature>
<dbReference type="Pfam" id="PF04116">
    <property type="entry name" value="FA_hydroxylase"/>
    <property type="match status" value="1"/>
</dbReference>
<dbReference type="PRINTS" id="PR00363">
    <property type="entry name" value="CYTOCHROMEB5"/>
</dbReference>
<evidence type="ECO:0000256" key="12">
    <source>
        <dbReference type="ARBA" id="ARBA00022989"/>
    </source>
</evidence>
<evidence type="ECO:0000259" key="22">
    <source>
        <dbReference type="PROSITE" id="PS50255"/>
    </source>
</evidence>
<evidence type="ECO:0000256" key="6">
    <source>
        <dbReference type="ARBA" id="ARBA00022617"/>
    </source>
</evidence>
<keyword evidence="16 18" id="KW-0472">Membrane</keyword>
<feature type="transmembrane region" description="Helical" evidence="21">
    <location>
        <begin position="250"/>
        <end position="266"/>
    </location>
</feature>
<comment type="pathway">
    <text evidence="2">Sphingolipid metabolism.</text>
</comment>
<comment type="similarity">
    <text evidence="4 18">Belongs to the sterol desaturase family. SCS7 subfamily.</text>
</comment>
<reference evidence="23" key="1">
    <citation type="journal article" date="2020" name="Microb. Genom.">
        <title>Genetic diversity of clinical and environmental Mucorales isolates obtained from an investigation of mucormycosis cases among solid organ transplant recipients.</title>
        <authorList>
            <person name="Nguyen M.H."/>
            <person name="Kaul D."/>
            <person name="Muto C."/>
            <person name="Cheng S.J."/>
            <person name="Richter R.A."/>
            <person name="Bruno V.M."/>
            <person name="Liu G."/>
            <person name="Beyhan S."/>
            <person name="Sundermann A.J."/>
            <person name="Mounaud S."/>
            <person name="Pasculle A.W."/>
            <person name="Nierman W.C."/>
            <person name="Driscoll E."/>
            <person name="Cumbie R."/>
            <person name="Clancy C.J."/>
            <person name="Dupont C.L."/>
        </authorList>
    </citation>
    <scope>NUCLEOTIDE SEQUENCE</scope>
    <source>
        <strain evidence="23">GL11</strain>
    </source>
</reference>
<gene>
    <name evidence="23" type="ORF">G6F64_001843</name>
</gene>
<evidence type="ECO:0000256" key="5">
    <source>
        <dbReference type="ARBA" id="ARBA00022516"/>
    </source>
</evidence>
<feature type="binding site" evidence="19">
    <location>
        <position position="322"/>
    </location>
    <ligand>
        <name>Zn(2+)</name>
        <dbReference type="ChEBI" id="CHEBI:29105"/>
        <label>1</label>
    </ligand>
</feature>
<evidence type="ECO:0000256" key="16">
    <source>
        <dbReference type="ARBA" id="ARBA00023136"/>
    </source>
</evidence>
<dbReference type="GO" id="GO:0080132">
    <property type="term" value="F:fatty acid 2-hydroxylase activity"/>
    <property type="evidence" value="ECO:0007669"/>
    <property type="project" value="InterPro"/>
</dbReference>
<evidence type="ECO:0000256" key="13">
    <source>
        <dbReference type="ARBA" id="ARBA00023002"/>
    </source>
</evidence>
<keyword evidence="24" id="KW-1185">Reference proteome</keyword>
<feature type="transmembrane region" description="Helical" evidence="21">
    <location>
        <begin position="271"/>
        <end position="288"/>
    </location>
</feature>
<keyword evidence="13 18" id="KW-0560">Oxidoreductase</keyword>
<comment type="pathway">
    <text evidence="3">Lipid metabolism.</text>
</comment>
<evidence type="ECO:0000256" key="15">
    <source>
        <dbReference type="ARBA" id="ARBA00023098"/>
    </source>
</evidence>
<dbReference type="PIRSF" id="PIRSF005149">
    <property type="entry name" value="IPC-B_HD"/>
    <property type="match status" value="1"/>
</dbReference>
<evidence type="ECO:0000256" key="10">
    <source>
        <dbReference type="ARBA" id="ARBA00022832"/>
    </source>
</evidence>
<keyword evidence="12 21" id="KW-1133">Transmembrane helix</keyword>
<name>A0A9P7BVY6_RHIOR</name>
<feature type="transmembrane region" description="Helical" evidence="21">
    <location>
        <begin position="187"/>
        <end position="204"/>
    </location>
</feature>
<evidence type="ECO:0000256" key="2">
    <source>
        <dbReference type="ARBA" id="ARBA00004991"/>
    </source>
</evidence>
<dbReference type="AlphaFoldDB" id="A0A9P7BVY6"/>
<evidence type="ECO:0000256" key="18">
    <source>
        <dbReference type="PIRNR" id="PIRNR005149"/>
    </source>
</evidence>
<dbReference type="InterPro" id="IPR018506">
    <property type="entry name" value="Cyt_B5_heme-BS"/>
</dbReference>
<dbReference type="PROSITE" id="PS50255">
    <property type="entry name" value="CYTOCHROME_B5_2"/>
    <property type="match status" value="1"/>
</dbReference>
<dbReference type="EMBL" id="JAANQT010000150">
    <property type="protein sequence ID" value="KAG1313949.1"/>
    <property type="molecule type" value="Genomic_DNA"/>
</dbReference>
<feature type="binding site" description="axial binding residue" evidence="20">
    <location>
        <position position="39"/>
    </location>
    <ligand>
        <name>heme</name>
        <dbReference type="ChEBI" id="CHEBI:30413"/>
    </ligand>
    <ligandPart>
        <name>Fe</name>
        <dbReference type="ChEBI" id="CHEBI:18248"/>
    </ligandPart>
</feature>
<dbReference type="InterPro" id="IPR014430">
    <property type="entry name" value="Scs7"/>
</dbReference>
<feature type="binding site" evidence="19">
    <location>
        <position position="342"/>
    </location>
    <ligand>
        <name>Zn(2+)</name>
        <dbReference type="ChEBI" id="CHEBI:29105"/>
        <label>1</label>
    </ligand>
</feature>
<evidence type="ECO:0000256" key="17">
    <source>
        <dbReference type="ARBA" id="ARBA00023160"/>
    </source>
</evidence>
<dbReference type="InterPro" id="IPR001199">
    <property type="entry name" value="Cyt_B5-like_heme/steroid-bd"/>
</dbReference>
<evidence type="ECO:0000256" key="4">
    <source>
        <dbReference type="ARBA" id="ARBA00005747"/>
    </source>
</evidence>
<dbReference type="GO" id="GO:0020037">
    <property type="term" value="F:heme binding"/>
    <property type="evidence" value="ECO:0007669"/>
    <property type="project" value="InterPro"/>
</dbReference>
<dbReference type="GO" id="GO:0006633">
    <property type="term" value="P:fatty acid biosynthetic process"/>
    <property type="evidence" value="ECO:0007669"/>
    <property type="project" value="UniProtKB-KW"/>
</dbReference>
<dbReference type="PROSITE" id="PS00191">
    <property type="entry name" value="CYTOCHROME_B5_1"/>
    <property type="match status" value="1"/>
</dbReference>
<dbReference type="PANTHER" id="PTHR12863">
    <property type="entry name" value="FATTY ACID HYDROXYLASE"/>
    <property type="match status" value="1"/>
</dbReference>
<organism evidence="23 24">
    <name type="scientific">Rhizopus oryzae</name>
    <name type="common">Mucormycosis agent</name>
    <name type="synonym">Rhizopus arrhizus var. delemar</name>
    <dbReference type="NCBI Taxonomy" id="64495"/>
    <lineage>
        <taxon>Eukaryota</taxon>
        <taxon>Fungi</taxon>
        <taxon>Fungi incertae sedis</taxon>
        <taxon>Mucoromycota</taxon>
        <taxon>Mucoromycotina</taxon>
        <taxon>Mucoromycetes</taxon>
        <taxon>Mucorales</taxon>
        <taxon>Mucorineae</taxon>
        <taxon>Rhizopodaceae</taxon>
        <taxon>Rhizopus</taxon>
    </lineage>
</organism>
<feature type="binding site" evidence="19">
    <location>
        <position position="236"/>
    </location>
    <ligand>
        <name>Zn(2+)</name>
        <dbReference type="ChEBI" id="CHEBI:29105"/>
        <label>1</label>
    </ligand>
</feature>
<dbReference type="InterPro" id="IPR036400">
    <property type="entry name" value="Cyt_B5-like_heme/steroid_sf"/>
</dbReference>
<keyword evidence="11 19" id="KW-0862">Zinc</keyword>
<comment type="cofactor">
    <cofactor evidence="18 19">
        <name>Zn(2+)</name>
        <dbReference type="ChEBI" id="CHEBI:29105"/>
    </cofactor>
    <text evidence="18 19">Binds 2 Zn(2+) ions per subunit that likely form a catalytic dimetal center.</text>
</comment>
<keyword evidence="8 18" id="KW-0479">Metal-binding</keyword>
<feature type="binding site" evidence="19">
    <location>
        <position position="241"/>
    </location>
    <ligand>
        <name>Zn(2+)</name>
        <dbReference type="ChEBI" id="CHEBI:29105"/>
        <label>1</label>
    </ligand>
</feature>
<feature type="binding site" evidence="19">
    <location>
        <position position="338"/>
    </location>
    <ligand>
        <name>Zn(2+)</name>
        <dbReference type="ChEBI" id="CHEBI:29105"/>
        <label>1</label>
    </ligand>
</feature>
<evidence type="ECO:0000313" key="23">
    <source>
        <dbReference type="EMBL" id="KAG1313949.1"/>
    </source>
</evidence>
<feature type="domain" description="Cytochrome b5 heme-binding" evidence="22">
    <location>
        <begin position="4"/>
        <end position="83"/>
    </location>
</feature>
<dbReference type="InterPro" id="IPR006694">
    <property type="entry name" value="Fatty_acid_hydroxylase"/>
</dbReference>
<dbReference type="EC" id="1.-.-.-" evidence="18"/>
<feature type="binding site" evidence="19">
    <location>
        <position position="341"/>
    </location>
    <ligand>
        <name>Zn(2+)</name>
        <dbReference type="ChEBI" id="CHEBI:29105"/>
        <label>1</label>
    </ligand>
</feature>
<evidence type="ECO:0000313" key="24">
    <source>
        <dbReference type="Proteomes" id="UP000716291"/>
    </source>
</evidence>
<comment type="subcellular location">
    <subcellularLocation>
        <location evidence="1">Endoplasmic reticulum membrane</location>
        <topology evidence="1">Multi-pass membrane protein</topology>
    </subcellularLocation>
</comment>
<feature type="binding site" evidence="19">
    <location>
        <position position="260"/>
    </location>
    <ligand>
        <name>Zn(2+)</name>
        <dbReference type="ChEBI" id="CHEBI:29105"/>
        <label>1</label>
    </ligand>
</feature>
<dbReference type="SMART" id="SM01117">
    <property type="entry name" value="Cyt-b5"/>
    <property type="match status" value="1"/>
</dbReference>
<evidence type="ECO:0000256" key="21">
    <source>
        <dbReference type="SAM" id="Phobius"/>
    </source>
</evidence>
<sequence length="367" mass="43658">MDMSKVFTLKEIEAHNSLKSLWVIFNGRVYDITEFVKDHPGGDDLLLQYAGQDITEVMYDKDYHEHSEASYEILQDYMIGKIEESNMQSRQFKGQRASLHRKRIGLLEKEIEYKTFKNQDFYPSLTDPQVDVKTHQFLDLNKPLVPQMLTKQFTRAHYLEQVHKPRYLNRPADFFGHPILEPFSKTYWWIVPLVWLPYVAYNLMRSIESSQGNALVTAKLFLVGIFIWTFLEYFLHRFLFHYDDRMPESQYMFLLHFVLHGFHHYLPMDRLRLVVPPALFVVLAYPWVTLAHTIFPPFVAYGIVGGGIFGYICYDMTHYYVHHAKVIPFHFTEMKKYHLAHHYKDFEAGYGITSKLWDYVFNTVLTY</sequence>
<comment type="caution">
    <text evidence="23">The sequence shown here is derived from an EMBL/GenBank/DDBJ whole genome shotgun (WGS) entry which is preliminary data.</text>
</comment>